<dbReference type="Pfam" id="PF00106">
    <property type="entry name" value="adh_short"/>
    <property type="match status" value="1"/>
</dbReference>
<reference evidence="2" key="1">
    <citation type="submission" date="2023-10" db="EMBL/GenBank/DDBJ databases">
        <title>Genome assembly of Pristionchus species.</title>
        <authorList>
            <person name="Yoshida K."/>
            <person name="Sommer R.J."/>
        </authorList>
    </citation>
    <scope>NUCLEOTIDE SEQUENCE</scope>
    <source>
        <strain evidence="2">RS0144</strain>
    </source>
</reference>
<dbReference type="Gene3D" id="3.40.50.720">
    <property type="entry name" value="NAD(P)-binding Rossmann-like Domain"/>
    <property type="match status" value="1"/>
</dbReference>
<dbReference type="AlphaFoldDB" id="A0AAV5UJL8"/>
<gene>
    <name evidence="2" type="ORF">PENTCL1PPCAC_28712</name>
</gene>
<dbReference type="InterPro" id="IPR036291">
    <property type="entry name" value="NAD(P)-bd_dom_sf"/>
</dbReference>
<dbReference type="InterPro" id="IPR002347">
    <property type="entry name" value="SDR_fam"/>
</dbReference>
<dbReference type="PANTHER" id="PTHR43544:SF35">
    <property type="entry name" value="C-FACTOR-RELATED"/>
    <property type="match status" value="1"/>
</dbReference>
<comment type="similarity">
    <text evidence="1">Belongs to the short-chain dehydrogenases/reductases (SDR) family.</text>
</comment>
<dbReference type="PANTHER" id="PTHR43544">
    <property type="entry name" value="SHORT-CHAIN DEHYDROGENASE/REDUCTASE"/>
    <property type="match status" value="1"/>
</dbReference>
<sequence>MVSALVTGTNRGIGLGLVRELLKDPSITIVIAIVRNLETANDLTSIDDTRLHVLKCEITDEKSVVEAVEKVTEIVDGKGLDLLINNAGIMRPLKLDGDVDRSVVMESFEVNAFAPLLVGNKFLGLLRRAAELKGSAQIANISSGLGALENAMSEATKPPVAYSMSKAALNMLTRRQAFEYKEYKVRATAFTPGWVRTDMGTMNAALSVEESTGPLTKLIMSLTEEHNGEFYRFSGDKSPW</sequence>
<dbReference type="SUPFAM" id="SSF51735">
    <property type="entry name" value="NAD(P)-binding Rossmann-fold domains"/>
    <property type="match status" value="1"/>
</dbReference>
<protein>
    <recommendedName>
        <fullName evidence="4">Dehydrogenase</fullName>
    </recommendedName>
</protein>
<dbReference type="PRINTS" id="PR00081">
    <property type="entry name" value="GDHRDH"/>
</dbReference>
<comment type="caution">
    <text evidence="2">The sequence shown here is derived from an EMBL/GenBank/DDBJ whole genome shotgun (WGS) entry which is preliminary data.</text>
</comment>
<evidence type="ECO:0000313" key="2">
    <source>
        <dbReference type="EMBL" id="GMT06538.1"/>
    </source>
</evidence>
<evidence type="ECO:0008006" key="4">
    <source>
        <dbReference type="Google" id="ProtNLM"/>
    </source>
</evidence>
<evidence type="ECO:0000256" key="1">
    <source>
        <dbReference type="RuleBase" id="RU000363"/>
    </source>
</evidence>
<dbReference type="EMBL" id="BTSX01000006">
    <property type="protein sequence ID" value="GMT06538.1"/>
    <property type="molecule type" value="Genomic_DNA"/>
</dbReference>
<dbReference type="PRINTS" id="PR00080">
    <property type="entry name" value="SDRFAMILY"/>
</dbReference>
<dbReference type="GO" id="GO:0005737">
    <property type="term" value="C:cytoplasm"/>
    <property type="evidence" value="ECO:0007669"/>
    <property type="project" value="TreeGrafter"/>
</dbReference>
<name>A0AAV5UJL8_9BILA</name>
<accession>A0AAV5UJL8</accession>
<dbReference type="GO" id="GO:0016491">
    <property type="term" value="F:oxidoreductase activity"/>
    <property type="evidence" value="ECO:0007669"/>
    <property type="project" value="TreeGrafter"/>
</dbReference>
<proteinExistence type="inferred from homology"/>
<evidence type="ECO:0000313" key="3">
    <source>
        <dbReference type="Proteomes" id="UP001432027"/>
    </source>
</evidence>
<dbReference type="InterPro" id="IPR051468">
    <property type="entry name" value="Fungal_SecMetab_SDRs"/>
</dbReference>
<keyword evidence="3" id="KW-1185">Reference proteome</keyword>
<dbReference type="CDD" id="cd05325">
    <property type="entry name" value="carb_red_sniffer_like_SDR_c"/>
    <property type="match status" value="1"/>
</dbReference>
<organism evidence="2 3">
    <name type="scientific">Pristionchus entomophagus</name>
    <dbReference type="NCBI Taxonomy" id="358040"/>
    <lineage>
        <taxon>Eukaryota</taxon>
        <taxon>Metazoa</taxon>
        <taxon>Ecdysozoa</taxon>
        <taxon>Nematoda</taxon>
        <taxon>Chromadorea</taxon>
        <taxon>Rhabditida</taxon>
        <taxon>Rhabditina</taxon>
        <taxon>Diplogasteromorpha</taxon>
        <taxon>Diplogasteroidea</taxon>
        <taxon>Neodiplogasteridae</taxon>
        <taxon>Pristionchus</taxon>
    </lineage>
</organism>
<dbReference type="Proteomes" id="UP001432027">
    <property type="component" value="Unassembled WGS sequence"/>
</dbReference>